<dbReference type="PANTHER" id="PTHR31578:SF3">
    <property type="entry name" value="NEMATODE SPECIFIC PEPTIDE FAMILY"/>
    <property type="match status" value="1"/>
</dbReference>
<sequence length="466" mass="51048">MLAVNPPAKEDTWAFQKIGTKFPPNPVKVLGQQNMYVALWYKHGRPIHGRSWNNGGVVECSFPYKKAELRTAQQLEGNIQVLQYVGDHNTQGFWYEWIKYKDRFEKTEDRQMLKCGDSFPIFWKDRKQGPLLGYADNTTEVALFSCDGTVYEKKGPELNDMYIIVRNVKGGPPFCECDHCPKPAPPAPPPGQPGTCSCSGHPSGKCSGKHEGPCTEACRGHGSGTCPVHGGASGQPVPCSCPGHAPGTCPLHGGASRQPVPCSCPGYAPGTCPLHGGASAPLPPKVMIDEWIDIRVGDPWPDKKLVKALDKTLDNTIPGENPDQYVALWYQAGEPVMGRVWNEGGKVAANFCWNKNEYKGDVGSIQLLVHLSEFARGFDYSWIPFKQAVVFDKDREWIPVHVNNDKGDISSGVITFDGKQILGKVDVKNERSSAGFGGKENMLVGPACANNTVVLCRKARQGYKFD</sequence>
<dbReference type="InterPro" id="IPR021010">
    <property type="entry name" value="Cytosolic_motility_protein"/>
</dbReference>
<protein>
    <submittedName>
        <fullName evidence="1">Uncharacterized protein</fullName>
    </submittedName>
</protein>
<organism evidence="1 2">
    <name type="scientific">Necator americanus</name>
    <name type="common">Human hookworm</name>
    <dbReference type="NCBI Taxonomy" id="51031"/>
    <lineage>
        <taxon>Eukaryota</taxon>
        <taxon>Metazoa</taxon>
        <taxon>Ecdysozoa</taxon>
        <taxon>Nematoda</taxon>
        <taxon>Chromadorea</taxon>
        <taxon>Rhabditida</taxon>
        <taxon>Rhabditina</taxon>
        <taxon>Rhabditomorpha</taxon>
        <taxon>Strongyloidea</taxon>
        <taxon>Ancylostomatidae</taxon>
        <taxon>Bunostominae</taxon>
        <taxon>Necator</taxon>
    </lineage>
</organism>
<dbReference type="EMBL" id="JAVFWL010000004">
    <property type="protein sequence ID" value="KAK6751528.1"/>
    <property type="molecule type" value="Genomic_DNA"/>
</dbReference>
<evidence type="ECO:0000313" key="1">
    <source>
        <dbReference type="EMBL" id="KAK6751528.1"/>
    </source>
</evidence>
<name>A0ABR1DM55_NECAM</name>
<reference evidence="1 2" key="1">
    <citation type="submission" date="2023-08" db="EMBL/GenBank/DDBJ databases">
        <title>A Necator americanus chromosomal reference genome.</title>
        <authorList>
            <person name="Ilik V."/>
            <person name="Petrzelkova K.J."/>
            <person name="Pardy F."/>
            <person name="Fuh T."/>
            <person name="Niatou-Singa F.S."/>
            <person name="Gouil Q."/>
            <person name="Baker L."/>
            <person name="Ritchie M.E."/>
            <person name="Jex A.R."/>
            <person name="Gazzola D."/>
            <person name="Li H."/>
            <person name="Toshio Fujiwara R."/>
            <person name="Zhan B."/>
            <person name="Aroian R.V."/>
            <person name="Pafco B."/>
            <person name="Schwarz E.M."/>
        </authorList>
    </citation>
    <scope>NUCLEOTIDE SEQUENCE [LARGE SCALE GENOMIC DNA]</scope>
    <source>
        <strain evidence="1 2">Aroian</strain>
        <tissue evidence="1">Whole animal</tissue>
    </source>
</reference>
<keyword evidence="2" id="KW-1185">Reference proteome</keyword>
<comment type="caution">
    <text evidence="1">The sequence shown here is derived from an EMBL/GenBank/DDBJ whole genome shotgun (WGS) entry which is preliminary data.</text>
</comment>
<proteinExistence type="predicted"/>
<dbReference type="SUPFAM" id="SSF141739">
    <property type="entry name" value="MFPT repeat-like"/>
    <property type="match status" value="2"/>
</dbReference>
<dbReference type="Proteomes" id="UP001303046">
    <property type="component" value="Unassembled WGS sequence"/>
</dbReference>
<evidence type="ECO:0000313" key="2">
    <source>
        <dbReference type="Proteomes" id="UP001303046"/>
    </source>
</evidence>
<dbReference type="Pfam" id="PF12150">
    <property type="entry name" value="MFP2b"/>
    <property type="match status" value="2"/>
</dbReference>
<dbReference type="PANTHER" id="PTHR31578">
    <property type="entry name" value="PROTEIN CBG21223-RELATED"/>
    <property type="match status" value="1"/>
</dbReference>
<accession>A0ABR1DM55</accession>
<gene>
    <name evidence="1" type="primary">Necator_chrIV.g16415</name>
    <name evidence="1" type="ORF">RB195_003118</name>
</gene>